<dbReference type="Pfam" id="PF00856">
    <property type="entry name" value="SET"/>
    <property type="match status" value="1"/>
</dbReference>
<evidence type="ECO:0000259" key="8">
    <source>
        <dbReference type="PROSITE" id="PS50280"/>
    </source>
</evidence>
<comment type="subcellular location">
    <subcellularLocation>
        <location evidence="1">Chromosome</location>
    </subcellularLocation>
</comment>
<dbReference type="InterPro" id="IPR007728">
    <property type="entry name" value="Pre-SET_dom"/>
</dbReference>
<feature type="domain" description="Pre-SET" evidence="9">
    <location>
        <begin position="121"/>
        <end position="186"/>
    </location>
</feature>
<keyword evidence="3" id="KW-0489">Methyltransferase</keyword>
<keyword evidence="6" id="KW-0479">Metal-binding</keyword>
<organism evidence="10 11">
    <name type="scientific">Hymenolepis diminuta</name>
    <name type="common">Rat tapeworm</name>
    <dbReference type="NCBI Taxonomy" id="6216"/>
    <lineage>
        <taxon>Eukaryota</taxon>
        <taxon>Metazoa</taxon>
        <taxon>Spiralia</taxon>
        <taxon>Lophotrochozoa</taxon>
        <taxon>Platyhelminthes</taxon>
        <taxon>Cestoda</taxon>
        <taxon>Eucestoda</taxon>
        <taxon>Cyclophyllidea</taxon>
        <taxon>Hymenolepididae</taxon>
        <taxon>Hymenolepis</taxon>
    </lineage>
</organism>
<dbReference type="SMART" id="SM00317">
    <property type="entry name" value="SET"/>
    <property type="match status" value="1"/>
</dbReference>
<keyword evidence="11" id="KW-1185">Reference proteome</keyword>
<dbReference type="Pfam" id="PF05033">
    <property type="entry name" value="Pre-SET"/>
    <property type="match status" value="1"/>
</dbReference>
<dbReference type="GO" id="GO:0005634">
    <property type="term" value="C:nucleus"/>
    <property type="evidence" value="ECO:0007669"/>
    <property type="project" value="InterPro"/>
</dbReference>
<dbReference type="PROSITE" id="PS50867">
    <property type="entry name" value="PRE_SET"/>
    <property type="match status" value="1"/>
</dbReference>
<evidence type="ECO:0008006" key="12">
    <source>
        <dbReference type="Google" id="ProtNLM"/>
    </source>
</evidence>
<dbReference type="InterPro" id="IPR001214">
    <property type="entry name" value="SET_dom"/>
</dbReference>
<dbReference type="AlphaFoldDB" id="A0A564Y4D4"/>
<dbReference type="SMART" id="SM00468">
    <property type="entry name" value="PreSET"/>
    <property type="match status" value="1"/>
</dbReference>
<dbReference type="GO" id="GO:0046974">
    <property type="term" value="F:histone H3K9 methyltransferase activity"/>
    <property type="evidence" value="ECO:0007669"/>
    <property type="project" value="TreeGrafter"/>
</dbReference>
<proteinExistence type="predicted"/>
<keyword evidence="7" id="KW-0862">Zinc</keyword>
<dbReference type="Gene3D" id="2.170.270.10">
    <property type="entry name" value="SET domain"/>
    <property type="match status" value="2"/>
</dbReference>
<evidence type="ECO:0000313" key="10">
    <source>
        <dbReference type="EMBL" id="VUZ42026.1"/>
    </source>
</evidence>
<dbReference type="SUPFAM" id="SSF82199">
    <property type="entry name" value="SET domain"/>
    <property type="match status" value="1"/>
</dbReference>
<feature type="domain" description="SET" evidence="8">
    <location>
        <begin position="83"/>
        <end position="263"/>
    </location>
</feature>
<dbReference type="PROSITE" id="PS50280">
    <property type="entry name" value="SET"/>
    <property type="match status" value="1"/>
</dbReference>
<evidence type="ECO:0000256" key="1">
    <source>
        <dbReference type="ARBA" id="ARBA00004286"/>
    </source>
</evidence>
<dbReference type="InterPro" id="IPR050973">
    <property type="entry name" value="H3K9_Histone-Lys_N-MTase"/>
</dbReference>
<keyword evidence="2" id="KW-0158">Chromosome</keyword>
<evidence type="ECO:0000256" key="5">
    <source>
        <dbReference type="ARBA" id="ARBA00022691"/>
    </source>
</evidence>
<accession>A0A564Y4D4</accession>
<sequence>MTLLRNAVVLTDITPAKLFKIIKERLYPKREVCLFCSQNPSVHINLGAQKRKPSLISRFPVNYSEIVLREFAKKLNSATPDEPPINVLNEVDSETPPLNFESIRICIFTKDVQLPEKEVIQSCDCPNLKGSESCWSNRQHCSCIKSSYLPYNSHKKLIAPLEQAIFECSCLCKCGSSCPFRVVQLGRKIPLTIFRTSNGRGWGIKTPQRIPKGTFVIEYVGECDPNLISHPVFIDGANPKLPRIAFFARRNIKEGEELTIDYQLQLLDTGSIAKVDSSNNIKEVIRSVPLPLSEPLKVTAFIYCYDYCYTILYYHFFIFFLCSGDQNACVEPKNAANI</sequence>
<keyword evidence="5" id="KW-0949">S-adenosyl-L-methionine</keyword>
<dbReference type="PANTHER" id="PTHR46223">
    <property type="entry name" value="HISTONE-LYSINE N-METHYLTRANSFERASE SUV39H"/>
    <property type="match status" value="1"/>
</dbReference>
<dbReference type="Proteomes" id="UP000321570">
    <property type="component" value="Unassembled WGS sequence"/>
</dbReference>
<evidence type="ECO:0000256" key="6">
    <source>
        <dbReference type="ARBA" id="ARBA00022723"/>
    </source>
</evidence>
<dbReference type="InterPro" id="IPR046341">
    <property type="entry name" value="SET_dom_sf"/>
</dbReference>
<name>A0A564Y4D4_HYMDI</name>
<dbReference type="GO" id="GO:0032259">
    <property type="term" value="P:methylation"/>
    <property type="evidence" value="ECO:0007669"/>
    <property type="project" value="UniProtKB-KW"/>
</dbReference>
<dbReference type="EMBL" id="CABIJS010000077">
    <property type="protein sequence ID" value="VUZ42026.1"/>
    <property type="molecule type" value="Genomic_DNA"/>
</dbReference>
<evidence type="ECO:0000313" key="11">
    <source>
        <dbReference type="Proteomes" id="UP000321570"/>
    </source>
</evidence>
<dbReference type="PANTHER" id="PTHR46223:SF3">
    <property type="entry name" value="HISTONE-LYSINE N-METHYLTRANSFERASE SET-23"/>
    <property type="match status" value="1"/>
</dbReference>
<dbReference type="GO" id="GO:0005694">
    <property type="term" value="C:chromosome"/>
    <property type="evidence" value="ECO:0007669"/>
    <property type="project" value="UniProtKB-SubCell"/>
</dbReference>
<evidence type="ECO:0000259" key="9">
    <source>
        <dbReference type="PROSITE" id="PS50867"/>
    </source>
</evidence>
<evidence type="ECO:0000256" key="3">
    <source>
        <dbReference type="ARBA" id="ARBA00022603"/>
    </source>
</evidence>
<evidence type="ECO:0000256" key="4">
    <source>
        <dbReference type="ARBA" id="ARBA00022679"/>
    </source>
</evidence>
<keyword evidence="4" id="KW-0808">Transferase</keyword>
<dbReference type="GO" id="GO:0008270">
    <property type="term" value="F:zinc ion binding"/>
    <property type="evidence" value="ECO:0007669"/>
    <property type="project" value="InterPro"/>
</dbReference>
<gene>
    <name evidence="10" type="ORF">WMSIL1_LOCUS2781</name>
</gene>
<protein>
    <recommendedName>
        <fullName evidence="12">Pre-SET domain-containing protein</fullName>
    </recommendedName>
</protein>
<reference evidence="10 11" key="1">
    <citation type="submission" date="2019-07" db="EMBL/GenBank/DDBJ databases">
        <authorList>
            <person name="Jastrzebski P J."/>
            <person name="Paukszto L."/>
            <person name="Jastrzebski P J."/>
        </authorList>
    </citation>
    <scope>NUCLEOTIDE SEQUENCE [LARGE SCALE GENOMIC DNA]</scope>
    <source>
        <strain evidence="10 11">WMS-il1</strain>
    </source>
</reference>
<evidence type="ECO:0000256" key="2">
    <source>
        <dbReference type="ARBA" id="ARBA00022454"/>
    </source>
</evidence>
<evidence type="ECO:0000256" key="7">
    <source>
        <dbReference type="ARBA" id="ARBA00022833"/>
    </source>
</evidence>